<comment type="caution">
    <text evidence="1">The sequence shown here is derived from an EMBL/GenBank/DDBJ whole genome shotgun (WGS) entry which is preliminary data.</text>
</comment>
<dbReference type="RefSeq" id="WP_191893162.1">
    <property type="nucleotide sequence ID" value="NZ_BMQD01000001.1"/>
</dbReference>
<dbReference type="PANTHER" id="PTHR46082">
    <property type="entry name" value="ATP/GTP-BINDING PROTEIN-RELATED"/>
    <property type="match status" value="1"/>
</dbReference>
<dbReference type="AlphaFoldDB" id="A0AA37BBL0"/>
<name>A0AA37BBL0_9ACTN</name>
<reference evidence="1" key="1">
    <citation type="journal article" date="2014" name="Int. J. Syst. Evol. Microbiol.">
        <title>Complete genome sequence of Corynebacterium casei LMG S-19264T (=DSM 44701T), isolated from a smear-ripened cheese.</title>
        <authorList>
            <consortium name="US DOE Joint Genome Institute (JGI-PGF)"/>
            <person name="Walter F."/>
            <person name="Albersmeier A."/>
            <person name="Kalinowski J."/>
            <person name="Ruckert C."/>
        </authorList>
    </citation>
    <scope>NUCLEOTIDE SEQUENCE</scope>
    <source>
        <strain evidence="1">JCM 3093</strain>
    </source>
</reference>
<protein>
    <recommendedName>
        <fullName evidence="3">Tetratricopeptide repeat protein</fullName>
    </recommendedName>
</protein>
<proteinExistence type="predicted"/>
<dbReference type="InterPro" id="IPR027417">
    <property type="entry name" value="P-loop_NTPase"/>
</dbReference>
<dbReference type="PANTHER" id="PTHR46082:SF6">
    <property type="entry name" value="AAA+ ATPASE DOMAIN-CONTAINING PROTEIN-RELATED"/>
    <property type="match status" value="1"/>
</dbReference>
<reference evidence="1" key="2">
    <citation type="submission" date="2022-09" db="EMBL/GenBank/DDBJ databases">
        <authorList>
            <person name="Sun Q."/>
            <person name="Ohkuma M."/>
        </authorList>
    </citation>
    <scope>NUCLEOTIDE SEQUENCE</scope>
    <source>
        <strain evidence="1">JCM 3093</strain>
    </source>
</reference>
<dbReference type="SMART" id="SM00028">
    <property type="entry name" value="TPR"/>
    <property type="match status" value="3"/>
</dbReference>
<accession>A0AA37BBL0</accession>
<organism evidence="1 2">
    <name type="scientific">Planomonospora parontospora</name>
    <dbReference type="NCBI Taxonomy" id="58119"/>
    <lineage>
        <taxon>Bacteria</taxon>
        <taxon>Bacillati</taxon>
        <taxon>Actinomycetota</taxon>
        <taxon>Actinomycetes</taxon>
        <taxon>Streptosporangiales</taxon>
        <taxon>Streptosporangiaceae</taxon>
        <taxon>Planomonospora</taxon>
    </lineage>
</organism>
<dbReference type="SUPFAM" id="SSF48452">
    <property type="entry name" value="TPR-like"/>
    <property type="match status" value="2"/>
</dbReference>
<sequence>MRAADGDHVDFSGGTFNGEVIGKNVGREEHHHHYPRPEPAPGRIVEGDDIPGRPPAFQPREDLLARVHAAHAGVKGAAAVCAVIGAPGVGKTLLAASYAWDRQAAGWPLIVWIAAETEDRILAGLDALATRLGVRGADDDAETAARKARAWLAARTEPGLVVFDNAADVVPVRRWCPATGAVRVLVTSRNRAFGRHCATVEVEVFTPGQARAYLAERTGRDDAAGAAELAAELGHLPLALAQAASFVSRRHLTYADYLHRLRSFPLEQHLRSRAEDAYPVGTAQAVLLSVAQAEGSVEGARETLETLAVLSPAGVPRALLHTAANPAGTPSDPAGETAGPTGERLDEILADLADAALIGFSADGSAVLMHRLVQRVLRERAHHDDRLRRAVDDATRLLEAFAASIPYGAAVWGARAEVETLHEHIDVLYAIARPAGLLTSALMGRRGECGIRLAELADFARALPLLRDLLGDYERVLGDGHPDTVIGRYFLAEACRAAGRPAEAVPLYERAAADGERVLGPDHPYALANRYGLAEAYRAAGRLAEAVLLHERTWADRARLLGGGHRETLTSADKVASLYEETGRLDDALPLYRAVLDVRERAFGPDDPDTLTSRNNLANAYREAGRPEEAVSLCQSVLAARERVLGAEHPHTLISRSNLAGAYLAAGRPDDAVLLHERVLEVRERVLGPEHPRTLISRSNLAEARRAAGRG</sequence>
<dbReference type="InterPro" id="IPR053137">
    <property type="entry name" value="NLR-like"/>
</dbReference>
<evidence type="ECO:0008006" key="3">
    <source>
        <dbReference type="Google" id="ProtNLM"/>
    </source>
</evidence>
<dbReference type="Gene3D" id="1.25.40.10">
    <property type="entry name" value="Tetratricopeptide repeat domain"/>
    <property type="match status" value="2"/>
</dbReference>
<gene>
    <name evidence="1" type="ORF">GCM10010126_03620</name>
</gene>
<dbReference type="Pfam" id="PF13374">
    <property type="entry name" value="TPR_10"/>
    <property type="match status" value="2"/>
</dbReference>
<dbReference type="InterPro" id="IPR011990">
    <property type="entry name" value="TPR-like_helical_dom_sf"/>
</dbReference>
<dbReference type="EMBL" id="BMQD01000001">
    <property type="protein sequence ID" value="GGK47115.1"/>
    <property type="molecule type" value="Genomic_DNA"/>
</dbReference>
<dbReference type="Gene3D" id="3.40.50.300">
    <property type="entry name" value="P-loop containing nucleotide triphosphate hydrolases"/>
    <property type="match status" value="1"/>
</dbReference>
<dbReference type="Pfam" id="PF13424">
    <property type="entry name" value="TPR_12"/>
    <property type="match status" value="2"/>
</dbReference>
<dbReference type="PRINTS" id="PR00381">
    <property type="entry name" value="KINESINLIGHT"/>
</dbReference>
<evidence type="ECO:0000313" key="2">
    <source>
        <dbReference type="Proteomes" id="UP000627984"/>
    </source>
</evidence>
<evidence type="ECO:0000313" key="1">
    <source>
        <dbReference type="EMBL" id="GGK47115.1"/>
    </source>
</evidence>
<dbReference type="SUPFAM" id="SSF52540">
    <property type="entry name" value="P-loop containing nucleoside triphosphate hydrolases"/>
    <property type="match status" value="1"/>
</dbReference>
<dbReference type="InterPro" id="IPR019734">
    <property type="entry name" value="TPR_rpt"/>
</dbReference>
<dbReference type="GO" id="GO:0043531">
    <property type="term" value="F:ADP binding"/>
    <property type="evidence" value="ECO:0007669"/>
    <property type="project" value="InterPro"/>
</dbReference>
<dbReference type="Proteomes" id="UP000627984">
    <property type="component" value="Unassembled WGS sequence"/>
</dbReference>